<dbReference type="KEGG" id="spu:756993"/>
<feature type="compositionally biased region" description="Basic and acidic residues" evidence="1">
    <location>
        <begin position="206"/>
        <end position="216"/>
    </location>
</feature>
<dbReference type="OrthoDB" id="10072174at2759"/>
<feature type="region of interest" description="Disordered" evidence="1">
    <location>
        <begin position="448"/>
        <end position="513"/>
    </location>
</feature>
<evidence type="ECO:0000256" key="1">
    <source>
        <dbReference type="SAM" id="MobiDB-lite"/>
    </source>
</evidence>
<organism evidence="2 3">
    <name type="scientific">Strongylocentrotus purpuratus</name>
    <name type="common">Purple sea urchin</name>
    <dbReference type="NCBI Taxonomy" id="7668"/>
    <lineage>
        <taxon>Eukaryota</taxon>
        <taxon>Metazoa</taxon>
        <taxon>Echinodermata</taxon>
        <taxon>Eleutherozoa</taxon>
        <taxon>Echinozoa</taxon>
        <taxon>Echinoidea</taxon>
        <taxon>Euechinoidea</taxon>
        <taxon>Echinacea</taxon>
        <taxon>Camarodonta</taxon>
        <taxon>Echinidea</taxon>
        <taxon>Strongylocentrotidae</taxon>
        <taxon>Strongylocentrotus</taxon>
    </lineage>
</organism>
<feature type="compositionally biased region" description="Acidic residues" evidence="1">
    <location>
        <begin position="347"/>
        <end position="367"/>
    </location>
</feature>
<dbReference type="OMA" id="GENASHH"/>
<evidence type="ECO:0000313" key="2">
    <source>
        <dbReference type="EnsemblMetazoa" id="XP_030845854"/>
    </source>
</evidence>
<feature type="compositionally biased region" description="Basic and acidic residues" evidence="1">
    <location>
        <begin position="393"/>
        <end position="418"/>
    </location>
</feature>
<dbReference type="InParanoid" id="A0A7M7P3P1"/>
<evidence type="ECO:0000313" key="3">
    <source>
        <dbReference type="Proteomes" id="UP000007110"/>
    </source>
</evidence>
<feature type="compositionally biased region" description="Basic and acidic residues" evidence="1">
    <location>
        <begin position="287"/>
        <end position="300"/>
    </location>
</feature>
<feature type="compositionally biased region" description="Acidic residues" evidence="1">
    <location>
        <begin position="246"/>
        <end position="267"/>
    </location>
</feature>
<keyword evidence="3" id="KW-1185">Reference proteome</keyword>
<reference evidence="2" key="2">
    <citation type="submission" date="2021-01" db="UniProtKB">
        <authorList>
            <consortium name="EnsemblMetazoa"/>
        </authorList>
    </citation>
    <scope>IDENTIFICATION</scope>
</reference>
<dbReference type="GeneID" id="756993"/>
<dbReference type="Proteomes" id="UP000007110">
    <property type="component" value="Unassembled WGS sequence"/>
</dbReference>
<protein>
    <submittedName>
        <fullName evidence="2">Uncharacterized protein</fullName>
    </submittedName>
</protein>
<feature type="compositionally biased region" description="Basic and acidic residues" evidence="1">
    <location>
        <begin position="501"/>
        <end position="513"/>
    </location>
</feature>
<dbReference type="EnsemblMetazoa" id="XM_030989994">
    <property type="protein sequence ID" value="XP_030845854"/>
    <property type="gene ID" value="LOC756993"/>
</dbReference>
<feature type="compositionally biased region" description="Low complexity" evidence="1">
    <location>
        <begin position="320"/>
        <end position="334"/>
    </location>
</feature>
<feature type="region of interest" description="Disordered" evidence="1">
    <location>
        <begin position="54"/>
        <end position="100"/>
    </location>
</feature>
<proteinExistence type="predicted"/>
<dbReference type="AlphaFoldDB" id="A0A7M7P3P1"/>
<feature type="compositionally biased region" description="Basic and acidic residues" evidence="1">
    <location>
        <begin position="178"/>
        <end position="198"/>
    </location>
</feature>
<sequence length="513" mass="57604">MNEEPKVSKRITRKLERYLNRERVEQRFDTSGQGLTSTHPLVVKLELAYLIANEDEKRKDGEKQGADSSQDDGRRKGENASHHGTMPRIRSLPQKKTRVQMSEIERLAKTAQSALKSIDADKISTVYRFRQQMIPYEVRHQGKVKQVSTSVHAMLNAEEAWRYRKENDERAKVKIYREQQKAKAKDKAAQEAKQRELSKLPPGIRMEIKRQQEKRNNNPVLEKLLEPDRCKASSPQSSVPMATEDSFADEEGSLYEDDFEEEEDDDAVDSRAGSLSGKEPGMIDEDGIIKSEDSGSGRTEDENEDEALIAAVTIANDAGSVSSFTPSTFTSVTSRPQSTKSAHQDQEEAMTYEDDSFESEGDEDEDQSVFMTDLNPGSAGGSRSSSRAPSRQHRQDVIDMVTEERSVSETSLKLDHPKQVKGHTGDNPGSGEVRLLANQLSRAVVRNAAEEEGVSYSSMSSIRSDRSKVASEDVEQAQGKKKNRHKTQEYTRTESVISLSDRVKRDLEKEKDA</sequence>
<name>A0A7M7P3P1_STRPU</name>
<reference evidence="3" key="1">
    <citation type="submission" date="2015-02" db="EMBL/GenBank/DDBJ databases">
        <title>Genome sequencing for Strongylocentrotus purpuratus.</title>
        <authorList>
            <person name="Murali S."/>
            <person name="Liu Y."/>
            <person name="Vee V."/>
            <person name="English A."/>
            <person name="Wang M."/>
            <person name="Skinner E."/>
            <person name="Han Y."/>
            <person name="Muzny D.M."/>
            <person name="Worley K.C."/>
            <person name="Gibbs R.A."/>
        </authorList>
    </citation>
    <scope>NUCLEOTIDE SEQUENCE</scope>
</reference>
<accession>A0A7M7P3P1</accession>
<feature type="region of interest" description="Disordered" evidence="1">
    <location>
        <begin position="178"/>
        <end position="432"/>
    </location>
</feature>
<dbReference type="RefSeq" id="XP_030845854.1">
    <property type="nucleotide sequence ID" value="XM_030989994.1"/>
</dbReference>
<feature type="compositionally biased region" description="Basic and acidic residues" evidence="1">
    <location>
        <begin position="54"/>
        <end position="81"/>
    </location>
</feature>